<feature type="region of interest" description="Disordered" evidence="1">
    <location>
        <begin position="1"/>
        <end position="53"/>
    </location>
</feature>
<gene>
    <name evidence="2" type="ORF">THAOC_13876</name>
</gene>
<dbReference type="Proteomes" id="UP000266841">
    <property type="component" value="Unassembled WGS sequence"/>
</dbReference>
<reference evidence="2 3" key="1">
    <citation type="journal article" date="2012" name="Genome Biol.">
        <title>Genome and low-iron response of an oceanic diatom adapted to chronic iron limitation.</title>
        <authorList>
            <person name="Lommer M."/>
            <person name="Specht M."/>
            <person name="Roy A.S."/>
            <person name="Kraemer L."/>
            <person name="Andreson R."/>
            <person name="Gutowska M.A."/>
            <person name="Wolf J."/>
            <person name="Bergner S.V."/>
            <person name="Schilhabel M.B."/>
            <person name="Klostermeier U.C."/>
            <person name="Beiko R.G."/>
            <person name="Rosenstiel P."/>
            <person name="Hippler M."/>
            <person name="Laroche J."/>
        </authorList>
    </citation>
    <scope>NUCLEOTIDE SEQUENCE [LARGE SCALE GENOMIC DNA]</scope>
    <source>
        <strain evidence="2 3">CCMP1005</strain>
    </source>
</reference>
<comment type="caution">
    <text evidence="2">The sequence shown here is derived from an EMBL/GenBank/DDBJ whole genome shotgun (WGS) entry which is preliminary data.</text>
</comment>
<name>K0SWC2_THAOC</name>
<dbReference type="EMBL" id="AGNL01016060">
    <property type="protein sequence ID" value="EJK65281.1"/>
    <property type="molecule type" value="Genomic_DNA"/>
</dbReference>
<protein>
    <submittedName>
        <fullName evidence="2">Uncharacterized protein</fullName>
    </submittedName>
</protein>
<dbReference type="AlphaFoldDB" id="K0SWC2"/>
<evidence type="ECO:0000313" key="3">
    <source>
        <dbReference type="Proteomes" id="UP000266841"/>
    </source>
</evidence>
<accession>K0SWC2</accession>
<keyword evidence="3" id="KW-1185">Reference proteome</keyword>
<feature type="non-terminal residue" evidence="2">
    <location>
        <position position="71"/>
    </location>
</feature>
<evidence type="ECO:0000256" key="1">
    <source>
        <dbReference type="SAM" id="MobiDB-lite"/>
    </source>
</evidence>
<sequence>MDFEGFSGDGGNRDRIGRSMGSGGATTAATATADDYESESSTPAPFDWHQSDKDRWAEHFDALAAAEESKE</sequence>
<proteinExistence type="predicted"/>
<evidence type="ECO:0000313" key="2">
    <source>
        <dbReference type="EMBL" id="EJK65281.1"/>
    </source>
</evidence>
<organism evidence="2 3">
    <name type="scientific">Thalassiosira oceanica</name>
    <name type="common">Marine diatom</name>
    <dbReference type="NCBI Taxonomy" id="159749"/>
    <lineage>
        <taxon>Eukaryota</taxon>
        <taxon>Sar</taxon>
        <taxon>Stramenopiles</taxon>
        <taxon>Ochrophyta</taxon>
        <taxon>Bacillariophyta</taxon>
        <taxon>Coscinodiscophyceae</taxon>
        <taxon>Thalassiosirophycidae</taxon>
        <taxon>Thalassiosirales</taxon>
        <taxon>Thalassiosiraceae</taxon>
        <taxon>Thalassiosira</taxon>
    </lineage>
</organism>